<accession>A0ABV5V270</accession>
<evidence type="ECO:0000256" key="1">
    <source>
        <dbReference type="SAM" id="MobiDB-lite"/>
    </source>
</evidence>
<comment type="caution">
    <text evidence="3">The sequence shown here is derived from an EMBL/GenBank/DDBJ whole genome shotgun (WGS) entry which is preliminary data.</text>
</comment>
<sequence length="105" mass="12032">MSTPHAGSEHLIILPDREVAEELAEELREEGFAQVRVLREAARTEEDDEDHEWAVYVLDTRLPDASGGGAYEGLRERFIEVAREHEGWYDEPGDHRPPIPDPDER</sequence>
<dbReference type="Proteomes" id="UP001589613">
    <property type="component" value="Unassembled WGS sequence"/>
</dbReference>
<dbReference type="InterPro" id="IPR009671">
    <property type="entry name" value="RraB_dom"/>
</dbReference>
<feature type="region of interest" description="Disordered" evidence="1">
    <location>
        <begin position="85"/>
        <end position="105"/>
    </location>
</feature>
<feature type="domain" description="Regulator of ribonuclease activity B" evidence="2">
    <location>
        <begin position="9"/>
        <end position="91"/>
    </location>
</feature>
<gene>
    <name evidence="3" type="ORF">ACFFN0_07465</name>
</gene>
<evidence type="ECO:0000313" key="4">
    <source>
        <dbReference type="Proteomes" id="UP001589613"/>
    </source>
</evidence>
<dbReference type="Pfam" id="PF06877">
    <property type="entry name" value="RraB"/>
    <property type="match status" value="1"/>
</dbReference>
<dbReference type="EMBL" id="JBHMAX010000015">
    <property type="protein sequence ID" value="MFB9731877.1"/>
    <property type="molecule type" value="Genomic_DNA"/>
</dbReference>
<name>A0ABV5V270_9MICO</name>
<dbReference type="RefSeq" id="WP_141337056.1">
    <property type="nucleotide sequence ID" value="NZ_JBHMAX010000015.1"/>
</dbReference>
<reference evidence="3 4" key="1">
    <citation type="submission" date="2024-09" db="EMBL/GenBank/DDBJ databases">
        <authorList>
            <person name="Sun Q."/>
            <person name="Mori K."/>
        </authorList>
    </citation>
    <scope>NUCLEOTIDE SEQUENCE [LARGE SCALE GENOMIC DNA]</scope>
    <source>
        <strain evidence="3 4">JCM 12763</strain>
    </source>
</reference>
<feature type="compositionally biased region" description="Basic and acidic residues" evidence="1">
    <location>
        <begin position="85"/>
        <end position="98"/>
    </location>
</feature>
<keyword evidence="4" id="KW-1185">Reference proteome</keyword>
<protein>
    <submittedName>
        <fullName evidence="3">Ribonuclease E inhibitor RraB</fullName>
    </submittedName>
</protein>
<evidence type="ECO:0000259" key="2">
    <source>
        <dbReference type="Pfam" id="PF06877"/>
    </source>
</evidence>
<proteinExistence type="predicted"/>
<evidence type="ECO:0000313" key="3">
    <source>
        <dbReference type="EMBL" id="MFB9731877.1"/>
    </source>
</evidence>
<organism evidence="3 4">
    <name type="scientific">Ornithinimicrobium kibberense</name>
    <dbReference type="NCBI Taxonomy" id="282060"/>
    <lineage>
        <taxon>Bacteria</taxon>
        <taxon>Bacillati</taxon>
        <taxon>Actinomycetota</taxon>
        <taxon>Actinomycetes</taxon>
        <taxon>Micrococcales</taxon>
        <taxon>Ornithinimicrobiaceae</taxon>
        <taxon>Ornithinimicrobium</taxon>
    </lineage>
</organism>